<keyword evidence="4" id="KW-1185">Reference proteome</keyword>
<dbReference type="GO" id="GO:0003676">
    <property type="term" value="F:nucleic acid binding"/>
    <property type="evidence" value="ECO:0007669"/>
    <property type="project" value="InterPro"/>
</dbReference>
<dbReference type="SUPFAM" id="SSF46689">
    <property type="entry name" value="Homeodomain-like"/>
    <property type="match status" value="1"/>
</dbReference>
<accession>A0A2W4CCR0</accession>
<dbReference type="InterPro" id="IPR036397">
    <property type="entry name" value="RNaseH_sf"/>
</dbReference>
<feature type="domain" description="Winged helix-turn helix" evidence="2">
    <location>
        <begin position="108"/>
        <end position="165"/>
    </location>
</feature>
<evidence type="ECO:0000313" key="3">
    <source>
        <dbReference type="EMBL" id="PZM10982.1"/>
    </source>
</evidence>
<dbReference type="Pfam" id="PF13592">
    <property type="entry name" value="HTH_33"/>
    <property type="match status" value="1"/>
</dbReference>
<reference evidence="3 4" key="1">
    <citation type="journal article" date="2018" name="Sci. Rep.">
        <title>Rhizobium tumorigenes sp. nov., a novel plant tumorigenic bacterium isolated from cane gall tumors on thornless blackberry.</title>
        <authorList>
            <person name="Kuzmanovi N."/>
            <person name="Smalla K."/>
            <person name="Gronow S."/>
            <person name="PuBawska J."/>
        </authorList>
    </citation>
    <scope>NUCLEOTIDE SEQUENCE [LARGE SCALE GENOMIC DNA]</scope>
    <source>
        <strain evidence="3 4">CCBAU 85046</strain>
    </source>
</reference>
<evidence type="ECO:0000259" key="2">
    <source>
        <dbReference type="Pfam" id="PF13592"/>
    </source>
</evidence>
<dbReference type="InterPro" id="IPR025959">
    <property type="entry name" value="Winged_HTH_dom"/>
</dbReference>
<dbReference type="NCBIfam" id="NF033545">
    <property type="entry name" value="transpos_IS630"/>
    <property type="match status" value="1"/>
</dbReference>
<gene>
    <name evidence="3" type="ORF">CPY51_21675</name>
</gene>
<dbReference type="InterPro" id="IPR009057">
    <property type="entry name" value="Homeodomain-like_sf"/>
</dbReference>
<dbReference type="RefSeq" id="WP_111162327.1">
    <property type="nucleotide sequence ID" value="NZ_PCDP01000042.1"/>
</dbReference>
<dbReference type="Pfam" id="PF13358">
    <property type="entry name" value="DDE_3"/>
    <property type="match status" value="1"/>
</dbReference>
<dbReference type="OrthoDB" id="2375382at2"/>
<dbReference type="InterPro" id="IPR038717">
    <property type="entry name" value="Tc1-like_DDE_dom"/>
</dbReference>
<dbReference type="Proteomes" id="UP000248925">
    <property type="component" value="Unassembled WGS sequence"/>
</dbReference>
<dbReference type="InterPro" id="IPR047655">
    <property type="entry name" value="Transpos_IS630-like"/>
</dbReference>
<sequence length="353" mass="39908">MGSAVSLRVDFDGDKLRLLARQTKDASQARRLLALASIYDGGSRADAARLGSVTLQIVRDWVVRFNARGPEGLINGKAPGKPSLLNADQRAALEKAIERGPTPYLDGVVRWRLCDLVQWLWEEFRVSVSEQTLGREVRSLGYRKLSARPRHHAQDTDAVEAFKKKFPTAVAEIATGPAKGKVIEIWYQDEARIGQKNKITRRWAKRGSRPSAPHDQRTRSAYIFGAICPRHGKGAALVMPWCDTHAMNQHLIEISRNVADGAHAILIMDQAGWHMSNNLAVPENITVLPLPPKSPELNPVENIWQYMRENWLSNRIFKSYEDIVDHCCHAWRTLQSQPWKIMSIGRRKWANGF</sequence>
<protein>
    <submittedName>
        <fullName evidence="3">IS630 family transposase</fullName>
    </submittedName>
</protein>
<feature type="domain" description="Tc1-like transposase DDE" evidence="1">
    <location>
        <begin position="185"/>
        <end position="323"/>
    </location>
</feature>
<comment type="caution">
    <text evidence="3">The sequence shown here is derived from an EMBL/GenBank/DDBJ whole genome shotgun (WGS) entry which is preliminary data.</text>
</comment>
<dbReference type="AlphaFoldDB" id="A0A2W4CCR0"/>
<name>A0A2W4CCR0_9HYPH</name>
<evidence type="ECO:0000313" key="4">
    <source>
        <dbReference type="Proteomes" id="UP000248925"/>
    </source>
</evidence>
<proteinExistence type="predicted"/>
<organism evidence="3 4">
    <name type="scientific">Rhizobium tubonense</name>
    <dbReference type="NCBI Taxonomy" id="484088"/>
    <lineage>
        <taxon>Bacteria</taxon>
        <taxon>Pseudomonadati</taxon>
        <taxon>Pseudomonadota</taxon>
        <taxon>Alphaproteobacteria</taxon>
        <taxon>Hyphomicrobiales</taxon>
        <taxon>Rhizobiaceae</taxon>
        <taxon>Rhizobium/Agrobacterium group</taxon>
        <taxon>Rhizobium</taxon>
    </lineage>
</organism>
<dbReference type="Gene3D" id="3.30.420.10">
    <property type="entry name" value="Ribonuclease H-like superfamily/Ribonuclease H"/>
    <property type="match status" value="1"/>
</dbReference>
<evidence type="ECO:0000259" key="1">
    <source>
        <dbReference type="Pfam" id="PF13358"/>
    </source>
</evidence>
<dbReference type="EMBL" id="PCDP01000042">
    <property type="protein sequence ID" value="PZM10982.1"/>
    <property type="molecule type" value="Genomic_DNA"/>
</dbReference>
<dbReference type="Pfam" id="PF13551">
    <property type="entry name" value="HTH_29"/>
    <property type="match status" value="1"/>
</dbReference>